<name>A0ABN8CK97_9STRA</name>
<evidence type="ECO:0008006" key="3">
    <source>
        <dbReference type="Google" id="ProtNLM"/>
    </source>
</evidence>
<protein>
    <recommendedName>
        <fullName evidence="3">CHCH domain-containing protein</fullName>
    </recommendedName>
</protein>
<proteinExistence type="predicted"/>
<evidence type="ECO:0000313" key="2">
    <source>
        <dbReference type="Proteomes" id="UP001158986"/>
    </source>
</evidence>
<organism evidence="1 2">
    <name type="scientific">Peronospora belbahrii</name>
    <dbReference type="NCBI Taxonomy" id="622444"/>
    <lineage>
        <taxon>Eukaryota</taxon>
        <taxon>Sar</taxon>
        <taxon>Stramenopiles</taxon>
        <taxon>Oomycota</taxon>
        <taxon>Peronosporomycetes</taxon>
        <taxon>Peronosporales</taxon>
        <taxon>Peronosporaceae</taxon>
        <taxon>Peronospora</taxon>
    </lineage>
</organism>
<keyword evidence="2" id="KW-1185">Reference proteome</keyword>
<reference evidence="1 2" key="1">
    <citation type="submission" date="2021-11" db="EMBL/GenBank/DDBJ databases">
        <authorList>
            <person name="Islam A."/>
            <person name="Islam S."/>
            <person name="Flora M.S."/>
            <person name="Rahman M."/>
            <person name="Ziaur R.M."/>
            <person name="Epstein J.H."/>
            <person name="Hassan M."/>
            <person name="Klassen M."/>
            <person name="Woodard K."/>
            <person name="Webb A."/>
            <person name="Webby R.J."/>
            <person name="El Zowalaty M.E."/>
        </authorList>
    </citation>
    <scope>NUCLEOTIDE SEQUENCE [LARGE SCALE GENOMIC DNA]</scope>
    <source>
        <strain evidence="1">Pbs1</strain>
    </source>
</reference>
<gene>
    <name evidence="1" type="ORF">PBS001_LOCUS331</name>
</gene>
<dbReference type="Proteomes" id="UP001158986">
    <property type="component" value="Unassembled WGS sequence"/>
</dbReference>
<dbReference type="EMBL" id="CAKLCB010000014">
    <property type="protein sequence ID" value="CAH0513523.1"/>
    <property type="molecule type" value="Genomic_DNA"/>
</dbReference>
<comment type="caution">
    <text evidence="1">The sequence shown here is derived from an EMBL/GenBank/DDBJ whole genome shotgun (WGS) entry which is preliminary data.</text>
</comment>
<evidence type="ECO:0000313" key="1">
    <source>
        <dbReference type="EMBL" id="CAH0513523.1"/>
    </source>
</evidence>
<accession>A0ABN8CK97</accession>
<sequence length="71" mass="8196">MPSGSSTTKKTPLRMGQVFSHMLTDCPRDIQVYGKCVANLQGGINRHACEHEFHKLHMCFKRVIIMHKRRT</sequence>